<dbReference type="AlphaFoldDB" id="A0A1Q9E8A7"/>
<feature type="transmembrane region" description="Helical" evidence="2">
    <location>
        <begin position="420"/>
        <end position="446"/>
    </location>
</feature>
<evidence type="ECO:0000256" key="1">
    <source>
        <dbReference type="SAM" id="MobiDB-lite"/>
    </source>
</evidence>
<organism evidence="3 4">
    <name type="scientific">Symbiodinium microadriaticum</name>
    <name type="common">Dinoflagellate</name>
    <name type="synonym">Zooxanthella microadriatica</name>
    <dbReference type="NCBI Taxonomy" id="2951"/>
    <lineage>
        <taxon>Eukaryota</taxon>
        <taxon>Sar</taxon>
        <taxon>Alveolata</taxon>
        <taxon>Dinophyceae</taxon>
        <taxon>Suessiales</taxon>
        <taxon>Symbiodiniaceae</taxon>
        <taxon>Symbiodinium</taxon>
    </lineage>
</organism>
<sequence length="905" mass="100822">MVFGAALVYLPKYQQTTQNETTRVFTRSFQLAFNSGRSRPVMLPFPAPARFPVRRRQSIESCEQTPNFVAEFMVALQVNRRLLSVRLSFAACAMQPAPDSLRRTDQASPSAWRHSYSGEPGAVWTPPPGAFRPSMQQMAGYQRRHTTMPGMLDVPDVPDVWEYHNRQASLRHASTTQWHTPQVERPSVLHAAFQISSAPADEGGRDVSGRPGVSKKDRICRVTAAGTAFVIALLAMLSSSWQQQTVAATPEEVHKVYATMMSILPGEHRTEQPRSFSKKVQPVFELQAGLFSAYVVDLCTPSSGFDYVVDKAACERKLEGFCDSLRDSTPNDKWLLAADKLHKSCLRTVRGKQGISVPLLGGPVHYLWGTDRSSRRLMQESSEDVVDQLRREFEVGPSDWMPNFCATVANCEQLEAMRPWNIAVVIAFVAGVLMLLISTVTFIYDLLRPDEKRTPRGFVFMGLACGCLAIAALLYLHVAQTYPVSSYIRSESLFYFMLAEPGDMSRRLKDVSHGESPSKRWKGVLLSLTGSLLQGLLAGDMSTVYKQLQQAVDRAWQLADVLFQRWLKYLHFAVEQAPKDGTLLLRDAAAKIQELDRGVLSLAAMDNSTQEGVLLAELGQQLHEQAEQLLAFNGQAIQLVSDGEVVVHAIVRSWQDLRTPVVDLIQHIRDAWKGGALNQLVAFAKDLALDKATIADLKMIFTRLSDTLPKVVKGAQKVADDFRRLTQSFGPLAKRMRSSLQASASCFQRLAALEINQTREETLRYANSVVEDLRKPGGLTKLSQIWSNFAARDLLEAFGPGSASDHLEAGRLLLETDRAISMLVEPLARASFNPMDRITTIFLYELQSLGRTASLRPMQEQHLCSIQMPSACTNLGLSFFCLIFVLAALLSVLVKLLLQKRTERQ</sequence>
<keyword evidence="2" id="KW-0812">Transmembrane</keyword>
<dbReference type="Proteomes" id="UP000186817">
    <property type="component" value="Unassembled WGS sequence"/>
</dbReference>
<proteinExistence type="predicted"/>
<reference evidence="3 4" key="1">
    <citation type="submission" date="2016-02" db="EMBL/GenBank/DDBJ databases">
        <title>Genome analysis of coral dinoflagellate symbionts highlights evolutionary adaptations to a symbiotic lifestyle.</title>
        <authorList>
            <person name="Aranda M."/>
            <person name="Li Y."/>
            <person name="Liew Y.J."/>
            <person name="Baumgarten S."/>
            <person name="Simakov O."/>
            <person name="Wilson M."/>
            <person name="Piel J."/>
            <person name="Ashoor H."/>
            <person name="Bougouffa S."/>
            <person name="Bajic V.B."/>
            <person name="Ryu T."/>
            <person name="Ravasi T."/>
            <person name="Bayer T."/>
            <person name="Micklem G."/>
            <person name="Kim H."/>
            <person name="Bhak J."/>
            <person name="Lajeunesse T.C."/>
            <person name="Voolstra C.R."/>
        </authorList>
    </citation>
    <scope>NUCLEOTIDE SEQUENCE [LARGE SCALE GENOMIC DNA]</scope>
    <source>
        <strain evidence="3 4">CCMP2467</strain>
    </source>
</reference>
<keyword evidence="4" id="KW-1185">Reference proteome</keyword>
<dbReference type="OrthoDB" id="425398at2759"/>
<evidence type="ECO:0000256" key="2">
    <source>
        <dbReference type="SAM" id="Phobius"/>
    </source>
</evidence>
<dbReference type="EMBL" id="LSRX01000231">
    <property type="protein sequence ID" value="OLQ03654.1"/>
    <property type="molecule type" value="Genomic_DNA"/>
</dbReference>
<accession>A0A1Q9E8A7</accession>
<keyword evidence="2" id="KW-1133">Transmembrane helix</keyword>
<protein>
    <submittedName>
        <fullName evidence="3">Uncharacterized protein</fullName>
    </submittedName>
</protein>
<comment type="caution">
    <text evidence="3">The sequence shown here is derived from an EMBL/GenBank/DDBJ whole genome shotgun (WGS) entry which is preliminary data.</text>
</comment>
<feature type="transmembrane region" description="Helical" evidence="2">
    <location>
        <begin position="458"/>
        <end position="478"/>
    </location>
</feature>
<gene>
    <name evidence="3" type="ORF">AK812_SmicGene13383</name>
</gene>
<evidence type="ECO:0000313" key="3">
    <source>
        <dbReference type="EMBL" id="OLQ03654.1"/>
    </source>
</evidence>
<evidence type="ECO:0000313" key="4">
    <source>
        <dbReference type="Proteomes" id="UP000186817"/>
    </source>
</evidence>
<keyword evidence="2" id="KW-0472">Membrane</keyword>
<feature type="transmembrane region" description="Helical" evidence="2">
    <location>
        <begin position="875"/>
        <end position="898"/>
    </location>
</feature>
<name>A0A1Q9E8A7_SYMMI</name>
<feature type="region of interest" description="Disordered" evidence="1">
    <location>
        <begin position="100"/>
        <end position="119"/>
    </location>
</feature>